<protein>
    <submittedName>
        <fullName evidence="1">Uncharacterized protein</fullName>
    </submittedName>
</protein>
<feature type="non-terminal residue" evidence="1">
    <location>
        <position position="63"/>
    </location>
</feature>
<accession>A0A382UGQ3</accession>
<organism evidence="1">
    <name type="scientific">marine metagenome</name>
    <dbReference type="NCBI Taxonomy" id="408172"/>
    <lineage>
        <taxon>unclassified sequences</taxon>
        <taxon>metagenomes</taxon>
        <taxon>ecological metagenomes</taxon>
    </lineage>
</organism>
<reference evidence="1" key="1">
    <citation type="submission" date="2018-05" db="EMBL/GenBank/DDBJ databases">
        <authorList>
            <person name="Lanie J.A."/>
            <person name="Ng W.-L."/>
            <person name="Kazmierczak K.M."/>
            <person name="Andrzejewski T.M."/>
            <person name="Davidsen T.M."/>
            <person name="Wayne K.J."/>
            <person name="Tettelin H."/>
            <person name="Glass J.I."/>
            <person name="Rusch D."/>
            <person name="Podicherti R."/>
            <person name="Tsui H.-C.T."/>
            <person name="Winkler M.E."/>
        </authorList>
    </citation>
    <scope>NUCLEOTIDE SEQUENCE</scope>
</reference>
<evidence type="ECO:0000313" key="1">
    <source>
        <dbReference type="EMBL" id="SVD33247.1"/>
    </source>
</evidence>
<proteinExistence type="predicted"/>
<gene>
    <name evidence="1" type="ORF">METZ01_LOCUS386101</name>
</gene>
<dbReference type="EMBL" id="UINC01144001">
    <property type="protein sequence ID" value="SVD33247.1"/>
    <property type="molecule type" value="Genomic_DNA"/>
</dbReference>
<name>A0A382UGQ3_9ZZZZ</name>
<sequence>MNITWKRTFFFSFLLTLIFGDSPLHERYHTYEEIQEQLEEWNDEFGDSVNIYPGSGIIYHLEE</sequence>
<dbReference type="AlphaFoldDB" id="A0A382UGQ3"/>